<evidence type="ECO:0000313" key="2">
    <source>
        <dbReference type="EMBL" id="SMF97803.1"/>
    </source>
</evidence>
<name>A0A1Y6DB17_9GAMM</name>
<dbReference type="EMBL" id="FXAM01000004">
    <property type="protein sequence ID" value="SMF97803.1"/>
    <property type="molecule type" value="Genomic_DNA"/>
</dbReference>
<keyword evidence="1" id="KW-0812">Transmembrane</keyword>
<dbReference type="RefSeq" id="WP_085216817.1">
    <property type="nucleotide sequence ID" value="NZ_FXAM01000004.1"/>
</dbReference>
<evidence type="ECO:0000256" key="1">
    <source>
        <dbReference type="SAM" id="Phobius"/>
    </source>
</evidence>
<keyword evidence="1" id="KW-1133">Transmembrane helix</keyword>
<sequence>MPTATEQMTTELQQEVSALKADLGHLMTAVKDLGAEQGRAVYGQARHRVRAVHENLEHYIEARPISSVFFALGAGFVLGSLLGNRR</sequence>
<keyword evidence="3" id="KW-1185">Reference proteome</keyword>
<dbReference type="AlphaFoldDB" id="A0A1Y6DB17"/>
<organism evidence="2 3">
    <name type="scientific">Methylomagnum ishizawai</name>
    <dbReference type="NCBI Taxonomy" id="1760988"/>
    <lineage>
        <taxon>Bacteria</taxon>
        <taxon>Pseudomonadati</taxon>
        <taxon>Pseudomonadota</taxon>
        <taxon>Gammaproteobacteria</taxon>
        <taxon>Methylococcales</taxon>
        <taxon>Methylococcaceae</taxon>
        <taxon>Methylomagnum</taxon>
    </lineage>
</organism>
<evidence type="ECO:0008006" key="4">
    <source>
        <dbReference type="Google" id="ProtNLM"/>
    </source>
</evidence>
<dbReference type="OrthoDB" id="8548296at2"/>
<reference evidence="2 3" key="1">
    <citation type="submission" date="2016-12" db="EMBL/GenBank/DDBJ databases">
        <authorList>
            <person name="Song W.-J."/>
            <person name="Kurnit D.M."/>
        </authorList>
    </citation>
    <scope>NUCLEOTIDE SEQUENCE [LARGE SCALE GENOMIC DNA]</scope>
    <source>
        <strain evidence="2 3">175</strain>
    </source>
</reference>
<proteinExistence type="predicted"/>
<feature type="transmembrane region" description="Helical" evidence="1">
    <location>
        <begin position="65"/>
        <end position="83"/>
    </location>
</feature>
<dbReference type="STRING" id="1760988.SAMN02949497_0069"/>
<accession>A0A1Y6DB17</accession>
<protein>
    <recommendedName>
        <fullName evidence="4">Membrane-anchored ribosome-binding protein, inhibits growth in stationary phase, ElaB/YqjD/DUF883 family</fullName>
    </recommendedName>
</protein>
<gene>
    <name evidence="2" type="ORF">SAMN02949497_0069</name>
</gene>
<evidence type="ECO:0000313" key="3">
    <source>
        <dbReference type="Proteomes" id="UP000192923"/>
    </source>
</evidence>
<dbReference type="Proteomes" id="UP000192923">
    <property type="component" value="Unassembled WGS sequence"/>
</dbReference>
<keyword evidence="1" id="KW-0472">Membrane</keyword>